<dbReference type="PANTHER" id="PTHR47237">
    <property type="entry name" value="SLL0310 PROTEIN"/>
    <property type="match status" value="1"/>
</dbReference>
<accession>A0AAJ1J7R4</accession>
<dbReference type="EC" id="2.3.1.-" evidence="2"/>
<comment type="caution">
    <text evidence="2">The sequence shown here is derived from an EMBL/GenBank/DDBJ whole genome shotgun (WGS) entry which is preliminary data.</text>
</comment>
<evidence type="ECO:0000259" key="1">
    <source>
        <dbReference type="PROSITE" id="PS51186"/>
    </source>
</evidence>
<dbReference type="Gene3D" id="3.40.630.30">
    <property type="match status" value="1"/>
</dbReference>
<sequence>MNSSQKTLTQLTNPEGFIVTNATLQDWQQVIAWENNQGWDISYQDISCIYNIDPKGFFIGRLNDKPIAAVSLINHSDQYAIWGNYIVIPEFRGNGYGRAMCKIARPHAGHRDIGSNSMPEMTLNYMKSGLVPIHDIIHYIGNPSKTTSNTKEIIPIEPQHLNAIIHYDALYFPTSRKRFLKEWLFANGHTAYVKLVNGNIYGYGVIRPAPYSYRIGPLVATTPMDAEELFNTLTAHLSLTDQISISVPENINESFSSFLHKRAFYEQLRFTHMHKGTALKASSNNIYALAGLELG</sequence>
<proteinExistence type="predicted"/>
<feature type="domain" description="N-acetyltransferase" evidence="1">
    <location>
        <begin position="17"/>
        <end position="157"/>
    </location>
</feature>
<dbReference type="InterPro" id="IPR052729">
    <property type="entry name" value="Acyl/Acetyltrans_Enzymes"/>
</dbReference>
<dbReference type="AlphaFoldDB" id="A0AAJ1J7R4"/>
<dbReference type="Proteomes" id="UP001222434">
    <property type="component" value="Unassembled WGS sequence"/>
</dbReference>
<dbReference type="RefSeq" id="WP_274712603.1">
    <property type="nucleotide sequence ID" value="NZ_JAILSL010000014.1"/>
</dbReference>
<evidence type="ECO:0000313" key="3">
    <source>
        <dbReference type="Proteomes" id="UP001222434"/>
    </source>
</evidence>
<dbReference type="CDD" id="cd04301">
    <property type="entry name" value="NAT_SF"/>
    <property type="match status" value="1"/>
</dbReference>
<dbReference type="InterPro" id="IPR041496">
    <property type="entry name" value="YitH/HolE_GNAT"/>
</dbReference>
<dbReference type="GO" id="GO:0016747">
    <property type="term" value="F:acyltransferase activity, transferring groups other than amino-acyl groups"/>
    <property type="evidence" value="ECO:0007669"/>
    <property type="project" value="InterPro"/>
</dbReference>
<dbReference type="PANTHER" id="PTHR47237:SF1">
    <property type="entry name" value="SLL0310 PROTEIN"/>
    <property type="match status" value="1"/>
</dbReference>
<reference evidence="2" key="1">
    <citation type="submission" date="2021-08" db="EMBL/GenBank/DDBJ databases">
        <authorList>
            <person name="Papudeshi B."/>
            <person name="Bashey-Visser F."/>
        </authorList>
    </citation>
    <scope>NUCLEOTIDE SEQUENCE</scope>
    <source>
        <strain evidence="2">MC_266_E_2016</strain>
    </source>
</reference>
<evidence type="ECO:0000313" key="2">
    <source>
        <dbReference type="EMBL" id="MDE1478697.1"/>
    </source>
</evidence>
<gene>
    <name evidence="2" type="ORF">KKJ01_10775</name>
</gene>
<dbReference type="SUPFAM" id="SSF55729">
    <property type="entry name" value="Acyl-CoA N-acyltransferases (Nat)"/>
    <property type="match status" value="1"/>
</dbReference>
<organism evidence="2 3">
    <name type="scientific">Xenorhabdus bovienii</name>
    <name type="common">Xenorhabdus nematophila subsp. bovienii</name>
    <dbReference type="NCBI Taxonomy" id="40576"/>
    <lineage>
        <taxon>Bacteria</taxon>
        <taxon>Pseudomonadati</taxon>
        <taxon>Pseudomonadota</taxon>
        <taxon>Gammaproteobacteria</taxon>
        <taxon>Enterobacterales</taxon>
        <taxon>Morganellaceae</taxon>
        <taxon>Xenorhabdus</taxon>
    </lineage>
</organism>
<dbReference type="InterPro" id="IPR016181">
    <property type="entry name" value="Acyl_CoA_acyltransferase"/>
</dbReference>
<keyword evidence="2" id="KW-0808">Transferase</keyword>
<dbReference type="Gene3D" id="3.40.630.90">
    <property type="match status" value="1"/>
</dbReference>
<dbReference type="PROSITE" id="PS51186">
    <property type="entry name" value="GNAT"/>
    <property type="match status" value="1"/>
</dbReference>
<name>A0AAJ1J7R4_XENBV</name>
<reference evidence="2" key="2">
    <citation type="journal article" date="2022" name="J. Evol. Biol.">
        <title>Pre- and post-association barriers to host switching in sympatric mutualists.</title>
        <authorList>
            <person name="Dinges Z.M."/>
            <person name="Phillips R.K."/>
            <person name="Lively C.M."/>
            <person name="Bashey F."/>
        </authorList>
    </citation>
    <scope>NUCLEOTIDE SEQUENCE</scope>
    <source>
        <strain evidence="2">MC_266_E_2016</strain>
    </source>
</reference>
<dbReference type="Pfam" id="PF18014">
    <property type="entry name" value="Acetyltransf_18"/>
    <property type="match status" value="1"/>
</dbReference>
<dbReference type="Pfam" id="PF00583">
    <property type="entry name" value="Acetyltransf_1"/>
    <property type="match status" value="1"/>
</dbReference>
<keyword evidence="2" id="KW-0012">Acyltransferase</keyword>
<dbReference type="EMBL" id="JAILSO010000033">
    <property type="protein sequence ID" value="MDE1478697.1"/>
    <property type="molecule type" value="Genomic_DNA"/>
</dbReference>
<dbReference type="InterPro" id="IPR000182">
    <property type="entry name" value="GNAT_dom"/>
</dbReference>
<protein>
    <submittedName>
        <fullName evidence="2">GNAT family N-acetyltransferase</fullName>
        <ecNumber evidence="2">2.3.1.-</ecNumber>
    </submittedName>
</protein>